<dbReference type="AlphaFoldDB" id="A0AAJ0B4M5"/>
<dbReference type="GO" id="GO:0005737">
    <property type="term" value="C:cytoplasm"/>
    <property type="evidence" value="ECO:0007669"/>
    <property type="project" value="UniProtKB-SubCell"/>
</dbReference>
<dbReference type="PANTHER" id="PTHR14084:SF0">
    <property type="entry name" value="KYNURENINASE"/>
    <property type="match status" value="1"/>
</dbReference>
<dbReference type="Proteomes" id="UP001239445">
    <property type="component" value="Unassembled WGS sequence"/>
</dbReference>
<dbReference type="PANTHER" id="PTHR14084">
    <property type="entry name" value="KYNURENINASE"/>
    <property type="match status" value="1"/>
</dbReference>
<dbReference type="Gene3D" id="3.90.1150.10">
    <property type="entry name" value="Aspartate Aminotransferase, domain 1"/>
    <property type="match status" value="1"/>
</dbReference>
<keyword evidence="4 5" id="KW-0963">Cytoplasm</keyword>
<comment type="function">
    <text evidence="4 5">Catalyzes the cleavage of L-kynurenine (L-Kyn) and L-3-hydroxykynurenine (L-3OHKyn) into anthranilic acid (AA) and 3-hydroxyanthranilic acid (3-OHAA), respectively.</text>
</comment>
<feature type="domain" description="Aminotransferase class V" evidence="6">
    <location>
        <begin position="116"/>
        <end position="285"/>
    </location>
</feature>
<comment type="cofactor">
    <cofactor evidence="4 5">
        <name>pyridoxal 5'-phosphate</name>
        <dbReference type="ChEBI" id="CHEBI:597326"/>
    </cofactor>
</comment>
<comment type="catalytic activity">
    <reaction evidence="5">
        <text>3-hydroxy-L-kynurenine + H2O = 3-hydroxyanthranilate + L-alanine + H(+)</text>
        <dbReference type="Rhea" id="RHEA:25143"/>
        <dbReference type="ChEBI" id="CHEBI:15377"/>
        <dbReference type="ChEBI" id="CHEBI:15378"/>
        <dbReference type="ChEBI" id="CHEBI:36559"/>
        <dbReference type="ChEBI" id="CHEBI:57972"/>
        <dbReference type="ChEBI" id="CHEBI:58125"/>
        <dbReference type="EC" id="3.7.1.3"/>
    </reaction>
</comment>
<keyword evidence="2 4" id="KW-0378">Hydrolase</keyword>
<dbReference type="InterPro" id="IPR000192">
    <property type="entry name" value="Aminotrans_V_dom"/>
</dbReference>
<feature type="binding site" evidence="4">
    <location>
        <position position="342"/>
    </location>
    <ligand>
        <name>pyridoxal 5'-phosphate</name>
        <dbReference type="ChEBI" id="CHEBI:597326"/>
    </ligand>
</feature>
<dbReference type="EMBL" id="MU839841">
    <property type="protein sequence ID" value="KAK1751610.1"/>
    <property type="molecule type" value="Genomic_DNA"/>
</dbReference>
<evidence type="ECO:0000313" key="8">
    <source>
        <dbReference type="Proteomes" id="UP001239445"/>
    </source>
</evidence>
<dbReference type="HAMAP" id="MF_01970">
    <property type="entry name" value="Kynureninase"/>
    <property type="match status" value="1"/>
</dbReference>
<dbReference type="InterPro" id="IPR015422">
    <property type="entry name" value="PyrdxlP-dep_Trfase_small"/>
</dbReference>
<feature type="binding site" evidence="4">
    <location>
        <position position="132"/>
    </location>
    <ligand>
        <name>pyridoxal 5'-phosphate</name>
        <dbReference type="ChEBI" id="CHEBI:597326"/>
    </ligand>
</feature>
<comment type="catalytic activity">
    <reaction evidence="4 5">
        <text>L-kynurenine + H2O = anthranilate + L-alanine + H(+)</text>
        <dbReference type="Rhea" id="RHEA:16813"/>
        <dbReference type="ChEBI" id="CHEBI:15377"/>
        <dbReference type="ChEBI" id="CHEBI:15378"/>
        <dbReference type="ChEBI" id="CHEBI:16567"/>
        <dbReference type="ChEBI" id="CHEBI:57959"/>
        <dbReference type="ChEBI" id="CHEBI:57972"/>
        <dbReference type="EC" id="3.7.1.3"/>
    </reaction>
</comment>
<sequence>MASAAEAAKVLDSEDPLASMREEFNIPTAAEIASTRLVDSAAPSASSVSSAVDASSKCVYLCGNSLGLQPKRTPTRINQYLSTWATQGVQGHFKPLEDSPLPTWLDADARAADLMAPVVGASAAEVAVMQTLTANIHLLMSAFYHPDPKGKHKVILESKAFPSDHFAVETQIRHHGLSPDTSMVLIESPYSQDPIISTYDILSVISTHAKEAALILLPGIQYYTGQLFDIPVITAFAHKHDIAIIWDLAHAVGNVPLSLHAWDVDAAAWCSYKYLNGGPGCIGGMFVHERNSVVTREITDEKPEEGYRNRLAGWWGNDKATRFRMANKFHPVSGAAGFQLSNPSILDITSLSASLELFQEAGGMQALRKKSLKLTNFLEKLLKEMSDQDKALFRIITPPDSEQRGAQLSILLAEGLLDIVMRELEARAVIVDERKPDVIRVAPAPLYNTFNDCVLFVDAFSAALAAGRSEKSG</sequence>
<dbReference type="GO" id="GO:0019805">
    <property type="term" value="P:quinolinate biosynthetic process"/>
    <property type="evidence" value="ECO:0007669"/>
    <property type="project" value="UniProtKB-UniRule"/>
</dbReference>
<feature type="binding site" evidence="4">
    <location>
        <position position="314"/>
    </location>
    <ligand>
        <name>pyridoxal 5'-phosphate</name>
        <dbReference type="ChEBI" id="CHEBI:597326"/>
    </ligand>
</feature>
<dbReference type="FunFam" id="3.40.640.10:FF:000031">
    <property type="entry name" value="Kynureninase"/>
    <property type="match status" value="1"/>
</dbReference>
<reference evidence="7" key="1">
    <citation type="submission" date="2023-06" db="EMBL/GenBank/DDBJ databases">
        <title>Genome-scale phylogeny and comparative genomics of the fungal order Sordariales.</title>
        <authorList>
            <consortium name="Lawrence Berkeley National Laboratory"/>
            <person name="Hensen N."/>
            <person name="Bonometti L."/>
            <person name="Westerberg I."/>
            <person name="Brannstrom I.O."/>
            <person name="Guillou S."/>
            <person name="Cros-Aarteil S."/>
            <person name="Calhoun S."/>
            <person name="Haridas S."/>
            <person name="Kuo A."/>
            <person name="Mondo S."/>
            <person name="Pangilinan J."/>
            <person name="Riley R."/>
            <person name="Labutti K."/>
            <person name="Andreopoulos B."/>
            <person name="Lipzen A."/>
            <person name="Chen C."/>
            <person name="Yanf M."/>
            <person name="Daum C."/>
            <person name="Ng V."/>
            <person name="Clum A."/>
            <person name="Steindorff A."/>
            <person name="Ohm R."/>
            <person name="Martin F."/>
            <person name="Silar P."/>
            <person name="Natvig D."/>
            <person name="Lalanne C."/>
            <person name="Gautier V."/>
            <person name="Ament-Velasquez S.L."/>
            <person name="Kruys A."/>
            <person name="Hutchinson M.I."/>
            <person name="Powell A.J."/>
            <person name="Barry K."/>
            <person name="Miller A.N."/>
            <person name="Grigoriev I.V."/>
            <person name="Debuchy R."/>
            <person name="Gladieux P."/>
            <person name="Thoren M.H."/>
            <person name="Johannesson H."/>
        </authorList>
    </citation>
    <scope>NUCLEOTIDE SEQUENCE</scope>
    <source>
        <strain evidence="7">PSN4</strain>
    </source>
</reference>
<comment type="pathway">
    <text evidence="4 5">Amino-acid degradation; L-kynurenine degradation; L-alanine and anthranilate from L-kynurenine: step 1/1.</text>
</comment>
<accession>A0AAJ0B4M5</accession>
<proteinExistence type="inferred from homology"/>
<dbReference type="GO" id="GO:0043420">
    <property type="term" value="P:anthranilate metabolic process"/>
    <property type="evidence" value="ECO:0007669"/>
    <property type="project" value="UniProtKB-UniRule"/>
</dbReference>
<feature type="binding site" evidence="4">
    <location>
        <position position="250"/>
    </location>
    <ligand>
        <name>pyridoxal 5'-phosphate</name>
        <dbReference type="ChEBI" id="CHEBI:597326"/>
    </ligand>
</feature>
<dbReference type="PIRSF" id="PIRSF038800">
    <property type="entry name" value="KYNU"/>
    <property type="match status" value="1"/>
</dbReference>
<keyword evidence="8" id="KW-1185">Reference proteome</keyword>
<keyword evidence="3 4" id="KW-0663">Pyridoxal phosphate</keyword>
<evidence type="ECO:0000256" key="2">
    <source>
        <dbReference type="ARBA" id="ARBA00022801"/>
    </source>
</evidence>
<dbReference type="GO" id="GO:0034354">
    <property type="term" value="P:'de novo' NAD+ biosynthetic process from L-tryptophan"/>
    <property type="evidence" value="ECO:0007669"/>
    <property type="project" value="UniProtKB-UniRule"/>
</dbReference>
<keyword evidence="7" id="KW-0808">Transferase</keyword>
<dbReference type="GO" id="GO:0016740">
    <property type="term" value="F:transferase activity"/>
    <property type="evidence" value="ECO:0007669"/>
    <property type="project" value="UniProtKB-KW"/>
</dbReference>
<comment type="caution">
    <text evidence="4">Lacks conserved residue(s) required for the propagation of feature annotation.</text>
</comment>
<evidence type="ECO:0000313" key="7">
    <source>
        <dbReference type="EMBL" id="KAK1751610.1"/>
    </source>
</evidence>
<feature type="binding site" evidence="4">
    <location>
        <position position="133"/>
    </location>
    <ligand>
        <name>pyridoxal 5'-phosphate</name>
        <dbReference type="ChEBI" id="CHEBI:597326"/>
    </ligand>
</feature>
<evidence type="ECO:0000256" key="5">
    <source>
        <dbReference type="PIRNR" id="PIRNR038800"/>
    </source>
</evidence>
<dbReference type="GO" id="GO:0097053">
    <property type="term" value="P:L-kynurenine catabolic process"/>
    <property type="evidence" value="ECO:0007669"/>
    <property type="project" value="UniProtKB-UniRule"/>
</dbReference>
<dbReference type="Pfam" id="PF00266">
    <property type="entry name" value="Aminotran_5"/>
    <property type="match status" value="1"/>
</dbReference>
<name>A0AAJ0B4M5_9PEZI</name>
<comment type="subcellular location">
    <subcellularLocation>
        <location evidence="4 5">Cytoplasm</location>
    </subcellularLocation>
</comment>
<evidence type="ECO:0000256" key="4">
    <source>
        <dbReference type="HAMAP-Rule" id="MF_03017"/>
    </source>
</evidence>
<dbReference type="GO" id="GO:0019441">
    <property type="term" value="P:L-tryptophan catabolic process to kynurenine"/>
    <property type="evidence" value="ECO:0007669"/>
    <property type="project" value="TreeGrafter"/>
</dbReference>
<feature type="modified residue" description="N6-(pyridoxal phosphate)lysine" evidence="4">
    <location>
        <position position="273"/>
    </location>
</feature>
<evidence type="ECO:0000256" key="1">
    <source>
        <dbReference type="ARBA" id="ARBA00022642"/>
    </source>
</evidence>
<dbReference type="GO" id="GO:0030170">
    <property type="term" value="F:pyridoxal phosphate binding"/>
    <property type="evidence" value="ECO:0007669"/>
    <property type="project" value="UniProtKB-UniRule"/>
</dbReference>
<dbReference type="Gene3D" id="3.40.640.10">
    <property type="entry name" value="Type I PLP-dependent aspartate aminotransferase-like (Major domain)"/>
    <property type="match status" value="1"/>
</dbReference>
<gene>
    <name evidence="4" type="primary">BNA5</name>
    <name evidence="7" type="ORF">QBC47DRAFT_71776</name>
</gene>
<comment type="pathway">
    <text evidence="4 5">Cofactor biosynthesis; NAD(+) biosynthesis; quinolinate from L-kynurenine: step 2/3.</text>
</comment>
<evidence type="ECO:0000256" key="3">
    <source>
        <dbReference type="ARBA" id="ARBA00022898"/>
    </source>
</evidence>
<feature type="binding site" evidence="4">
    <location>
        <position position="272"/>
    </location>
    <ligand>
        <name>pyridoxal 5'-phosphate</name>
        <dbReference type="ChEBI" id="CHEBI:597326"/>
    </ligand>
</feature>
<organism evidence="7 8">
    <name type="scientific">Echria macrotheca</name>
    <dbReference type="NCBI Taxonomy" id="438768"/>
    <lineage>
        <taxon>Eukaryota</taxon>
        <taxon>Fungi</taxon>
        <taxon>Dikarya</taxon>
        <taxon>Ascomycota</taxon>
        <taxon>Pezizomycotina</taxon>
        <taxon>Sordariomycetes</taxon>
        <taxon>Sordariomycetidae</taxon>
        <taxon>Sordariales</taxon>
        <taxon>Schizotheciaceae</taxon>
        <taxon>Echria</taxon>
    </lineage>
</organism>
<comment type="caution">
    <text evidence="7">The sequence shown here is derived from an EMBL/GenBank/DDBJ whole genome shotgun (WGS) entry which is preliminary data.</text>
</comment>
<comment type="subunit">
    <text evidence="4 5">Homodimer.</text>
</comment>
<dbReference type="InterPro" id="IPR015421">
    <property type="entry name" value="PyrdxlP-dep_Trfase_major"/>
</dbReference>
<feature type="binding site" evidence="4">
    <location>
        <position position="247"/>
    </location>
    <ligand>
        <name>pyridoxal 5'-phosphate</name>
        <dbReference type="ChEBI" id="CHEBI:597326"/>
    </ligand>
</feature>
<dbReference type="GO" id="GO:0030429">
    <property type="term" value="F:kynureninase activity"/>
    <property type="evidence" value="ECO:0007669"/>
    <property type="project" value="UniProtKB-UniRule"/>
</dbReference>
<dbReference type="InterPro" id="IPR010111">
    <property type="entry name" value="Kynureninase"/>
</dbReference>
<evidence type="ECO:0000259" key="6">
    <source>
        <dbReference type="Pfam" id="PF00266"/>
    </source>
</evidence>
<dbReference type="Pfam" id="PF22580">
    <property type="entry name" value="KYNU_C"/>
    <property type="match status" value="1"/>
</dbReference>
<comment type="similarity">
    <text evidence="4 5">Belongs to the kynureninase family.</text>
</comment>
<dbReference type="InterPro" id="IPR015424">
    <property type="entry name" value="PyrdxlP-dep_Trfase"/>
</dbReference>
<protein>
    <recommendedName>
        <fullName evidence="4 5">Kynureninase</fullName>
        <ecNumber evidence="4 5">3.7.1.3</ecNumber>
    </recommendedName>
    <alternativeName>
        <fullName evidence="4">Biosynthesis of nicotinic acid protein 5</fullName>
    </alternativeName>
    <alternativeName>
        <fullName evidence="4">L-kynurenine hydrolase</fullName>
    </alternativeName>
</protein>
<dbReference type="SUPFAM" id="SSF53383">
    <property type="entry name" value="PLP-dependent transferases"/>
    <property type="match status" value="1"/>
</dbReference>
<dbReference type="EC" id="3.7.1.3" evidence="4 5"/>
<feature type="binding site" evidence="4">
    <location>
        <begin position="161"/>
        <end position="164"/>
    </location>
    <ligand>
        <name>pyridoxal 5'-phosphate</name>
        <dbReference type="ChEBI" id="CHEBI:597326"/>
    </ligand>
</feature>
<keyword evidence="1 4" id="KW-0662">Pyridine nucleotide biosynthesis</keyword>
<dbReference type="NCBIfam" id="TIGR01814">
    <property type="entry name" value="kynureninase"/>
    <property type="match status" value="1"/>
</dbReference>